<proteinExistence type="predicted"/>
<evidence type="ECO:0000256" key="1">
    <source>
        <dbReference type="SAM" id="MobiDB-lite"/>
    </source>
</evidence>
<dbReference type="RefSeq" id="WP_017455170.1">
    <property type="nucleotide sequence ID" value="NZ_CP008956.1"/>
</dbReference>
<gene>
    <name evidence="2" type="ORF">C798_08145</name>
</gene>
<dbReference type="AlphaFoldDB" id="A0A6M3ZPK7"/>
<reference evidence="2 3" key="1">
    <citation type="journal article" date="2012" name="J. Bacteriol.">
        <title>Genome sequence of the pathogenic Herbaspirillum seropedicae strain Os34, isolated from rice roots.</title>
        <authorList>
            <person name="Ye W."/>
            <person name="Ye S."/>
            <person name="Liu J."/>
            <person name="Chang S."/>
            <person name="Chen M."/>
            <person name="Zhu B."/>
            <person name="Guo L."/>
            <person name="An Q."/>
        </authorList>
    </citation>
    <scope>NUCLEOTIDE SEQUENCE [LARGE SCALE GENOMIC DNA]</scope>
    <source>
        <strain evidence="2 3">Os34</strain>
    </source>
</reference>
<name>A0A6M3ZPK7_9BURK</name>
<protein>
    <submittedName>
        <fullName evidence="2">Phage tail protein</fullName>
    </submittedName>
</protein>
<sequence length="94" mass="10518">MTPTTCYQTDDNGIFTHLVDAYPFPMEERLNVPYMAVQIAPPEVPDGQRARWVSPFQPMAPEYDTAGEWIIEEIPPLAPTEEPEAPAEDTLAQA</sequence>
<dbReference type="Proteomes" id="UP000501648">
    <property type="component" value="Chromosome"/>
</dbReference>
<accession>A0A6M3ZPK7</accession>
<feature type="region of interest" description="Disordered" evidence="1">
    <location>
        <begin position="75"/>
        <end position="94"/>
    </location>
</feature>
<evidence type="ECO:0000313" key="3">
    <source>
        <dbReference type="Proteomes" id="UP000501648"/>
    </source>
</evidence>
<dbReference type="EMBL" id="CP008956">
    <property type="protein sequence ID" value="QJQ00203.1"/>
    <property type="molecule type" value="Genomic_DNA"/>
</dbReference>
<evidence type="ECO:0000313" key="2">
    <source>
        <dbReference type="EMBL" id="QJQ00203.1"/>
    </source>
</evidence>
<organism evidence="2 3">
    <name type="scientific">Herbaspirillum rubrisubalbicans Os34</name>
    <dbReference type="NCBI Taxonomy" id="1235827"/>
    <lineage>
        <taxon>Bacteria</taxon>
        <taxon>Pseudomonadati</taxon>
        <taxon>Pseudomonadota</taxon>
        <taxon>Betaproteobacteria</taxon>
        <taxon>Burkholderiales</taxon>
        <taxon>Oxalobacteraceae</taxon>
        <taxon>Herbaspirillum</taxon>
    </lineage>
</organism>